<evidence type="ECO:0000256" key="7">
    <source>
        <dbReference type="ARBA" id="ARBA00023306"/>
    </source>
</evidence>
<dbReference type="OrthoDB" id="9996895at2759"/>
<feature type="region of interest" description="Disordered" evidence="8">
    <location>
        <begin position="1"/>
        <end position="112"/>
    </location>
</feature>
<feature type="compositionally biased region" description="Low complexity" evidence="8">
    <location>
        <begin position="71"/>
        <end position="80"/>
    </location>
</feature>
<dbReference type="GO" id="GO:0003682">
    <property type="term" value="F:chromatin binding"/>
    <property type="evidence" value="ECO:0007669"/>
    <property type="project" value="TreeGrafter"/>
</dbReference>
<dbReference type="FunCoup" id="A0A2P5FQM5">
    <property type="interactions" value="1214"/>
</dbReference>
<reference evidence="11" key="1">
    <citation type="submission" date="2016-06" db="EMBL/GenBank/DDBJ databases">
        <title>Parallel loss of symbiosis genes in relatives of nitrogen-fixing non-legume Parasponia.</title>
        <authorList>
            <person name="Van Velzen R."/>
            <person name="Holmer R."/>
            <person name="Bu F."/>
            <person name="Rutten L."/>
            <person name="Van Zeijl A."/>
            <person name="Liu W."/>
            <person name="Santuari L."/>
            <person name="Cao Q."/>
            <person name="Sharma T."/>
            <person name="Shen D."/>
            <person name="Roswanjaya Y."/>
            <person name="Wardhani T."/>
            <person name="Kalhor M.S."/>
            <person name="Jansen J."/>
            <person name="Van den Hoogen J."/>
            <person name="Gungor B."/>
            <person name="Hartog M."/>
            <person name="Hontelez J."/>
            <person name="Verver J."/>
            <person name="Yang W.-C."/>
            <person name="Schijlen E."/>
            <person name="Repin R."/>
            <person name="Schilthuizen M."/>
            <person name="Schranz E."/>
            <person name="Heidstra R."/>
            <person name="Miyata K."/>
            <person name="Fedorova E."/>
            <person name="Kohlen W."/>
            <person name="Bisseling T."/>
            <person name="Smit S."/>
            <person name="Geurts R."/>
        </authorList>
    </citation>
    <scope>NUCLEOTIDE SEQUENCE [LARGE SCALE GENOMIC DNA]</scope>
    <source>
        <strain evidence="11">cv. RG33-2</strain>
    </source>
</reference>
<evidence type="ECO:0000313" key="11">
    <source>
        <dbReference type="Proteomes" id="UP000237000"/>
    </source>
</evidence>
<dbReference type="GO" id="GO:0003689">
    <property type="term" value="F:DNA clamp loader activity"/>
    <property type="evidence" value="ECO:0007669"/>
    <property type="project" value="TreeGrafter"/>
</dbReference>
<evidence type="ECO:0000256" key="3">
    <source>
        <dbReference type="ARBA" id="ARBA00022741"/>
    </source>
</evidence>
<dbReference type="InterPro" id="IPR004582">
    <property type="entry name" value="Checkpoint_prot_Rad17_Rad24"/>
</dbReference>
<keyword evidence="11" id="KW-1185">Reference proteome</keyword>
<dbReference type="GO" id="GO:0006281">
    <property type="term" value="P:DNA repair"/>
    <property type="evidence" value="ECO:0007669"/>
    <property type="project" value="InterPro"/>
</dbReference>
<keyword evidence="3" id="KW-0547">Nucleotide-binding</keyword>
<sequence>MDNSPDSAQDLGPSNLQPPERRCVRRRLVQATLFPHKPQSQPQAHDREVNGDLKGEKACDGIEDGEDEECCGSQSQSQSKSKSKRRRKGTSTTPEKASGKVKGKRSGNTPKKNLIKVLNEEATVVIPDLRQEARMMAEENSRMFAGRKLHPFFSSWKEGKNNREVIDLEANQCAVGRDNKEMACGPIHVFERSQDTEVPLDWRTWTFSEEIFTKSDNVSSDQCFTQQECVKDTLPTENEKMVCSGLLKDAEDSEMNKADSFNESTALLRKPDIGKESKFFEERMKSYYLCYSNQPKNSLWTYGYQPKNAMEVCGNDESVKFLSGWLKDWRERGFQISKDLIGCDTSDMQDNDYVYSESDSDSESKCEEDRLKNVLLVTGPVGSGKSAAIYACAQEHGFEVLEVNASECRNGALVKQKFGEALESRQLIRSLVNPTGAPNKYIVKPSTALANGAPTQEFDGGVIEVITLSDEDCHNATGESGISGREEAGSCYHQSEVKPLILFEDVDITFPEDRGFIAAVQQIAETAKGPIILTSDSHNPLLPDNLDRLQICFTPPSPEELICHVNMVCAVERANIQPHLLEQIIAYCQGDIRKTIMHLQFWCQGRSSGKVKKIQRLYSSLLFDLDAGHQILPKLFPWDLPSQLSELVDKEITESLCREENSNLMDVIEEEELDKKEIPYGFRDYNNNSKTESIEEKKAAMLSRNCSIYDYEEFRTQLGTAHELSDNLDAPFSCVRQNVRKKHDVVSSDSEDEFVDNGCTLFLDEDTNNEALLERSPLLKELPGSAAAEADEKHYHHSETVGCIPINDVCKSFDVSCVPESSFVPETEINDGMELDVTVSCGYVGDTLEEVSVSNRLPVEAINLVISKPEIQQDSETLVNNQYAIAELCQQEEVEDSQNHHVEAVSTGYQGLDESSRMDCSRISKYVEKPKPLVVPDLVQHSWNKLRRCHTDLTQYVRSEEQHALQIVQLAHKMSNLISETDILLSDCQQLTTDCLEPSVIPSEESDACSFYDKCLFASTTAQHGFCFYAKDIAAVGSTMGSVSTVDFTSEMLGFATGSMQALGKLDKHDMARSRTTWTGRNSELIFPKTDISFQSENKSCLVDIVQSVVPPKSLMALKGAACYEYLSSLRCISKLEASRLSEDNVKPRKRRRRIDRHYLSTGTLMLSPEEISSLGQIKVCRENSSQCVDAV</sequence>
<keyword evidence="7" id="KW-0131">Cell cycle</keyword>
<dbReference type="PANTHER" id="PTHR12172">
    <property type="entry name" value="CELL CYCLE CHECKPOINT PROTEIN RAD17"/>
    <property type="match status" value="1"/>
</dbReference>
<comment type="similarity">
    <text evidence="2">Belongs to the rad17/RAD24 family.</text>
</comment>
<evidence type="ECO:0000256" key="8">
    <source>
        <dbReference type="SAM" id="MobiDB-lite"/>
    </source>
</evidence>
<dbReference type="GO" id="GO:0005524">
    <property type="term" value="F:ATP binding"/>
    <property type="evidence" value="ECO:0007669"/>
    <property type="project" value="UniProtKB-KW"/>
</dbReference>
<comment type="caution">
    <text evidence="10">The sequence shown here is derived from an EMBL/GenBank/DDBJ whole genome shotgun (WGS) entry which is preliminary data.</text>
</comment>
<dbReference type="Pfam" id="PF00004">
    <property type="entry name" value="AAA"/>
    <property type="match status" value="1"/>
</dbReference>
<feature type="compositionally biased region" description="Basic and acidic residues" evidence="8">
    <location>
        <begin position="44"/>
        <end position="60"/>
    </location>
</feature>
<feature type="compositionally biased region" description="Polar residues" evidence="8">
    <location>
        <begin position="1"/>
        <end position="17"/>
    </location>
</feature>
<dbReference type="Gene3D" id="3.40.50.300">
    <property type="entry name" value="P-loop containing nucleotide triphosphate hydrolases"/>
    <property type="match status" value="1"/>
</dbReference>
<proteinExistence type="inferred from homology"/>
<keyword evidence="6" id="KW-0539">Nucleus</keyword>
<protein>
    <submittedName>
        <fullName evidence="10">Checkpoint protein</fullName>
    </submittedName>
</protein>
<evidence type="ECO:0000256" key="1">
    <source>
        <dbReference type="ARBA" id="ARBA00004123"/>
    </source>
</evidence>
<comment type="subcellular location">
    <subcellularLocation>
        <location evidence="1">Nucleus</location>
    </subcellularLocation>
</comment>
<evidence type="ECO:0000259" key="9">
    <source>
        <dbReference type="Pfam" id="PF00004"/>
    </source>
</evidence>
<dbReference type="Gene3D" id="1.10.8.60">
    <property type="match status" value="1"/>
</dbReference>
<evidence type="ECO:0000256" key="4">
    <source>
        <dbReference type="ARBA" id="ARBA00022763"/>
    </source>
</evidence>
<dbReference type="InterPro" id="IPR003959">
    <property type="entry name" value="ATPase_AAA_core"/>
</dbReference>
<dbReference type="GO" id="GO:0033314">
    <property type="term" value="P:mitotic DNA replication checkpoint signaling"/>
    <property type="evidence" value="ECO:0007669"/>
    <property type="project" value="TreeGrafter"/>
</dbReference>
<organism evidence="10 11">
    <name type="scientific">Trema orientale</name>
    <name type="common">Charcoal tree</name>
    <name type="synonym">Celtis orientalis</name>
    <dbReference type="NCBI Taxonomy" id="63057"/>
    <lineage>
        <taxon>Eukaryota</taxon>
        <taxon>Viridiplantae</taxon>
        <taxon>Streptophyta</taxon>
        <taxon>Embryophyta</taxon>
        <taxon>Tracheophyta</taxon>
        <taxon>Spermatophyta</taxon>
        <taxon>Magnoliopsida</taxon>
        <taxon>eudicotyledons</taxon>
        <taxon>Gunneridae</taxon>
        <taxon>Pentapetalae</taxon>
        <taxon>rosids</taxon>
        <taxon>fabids</taxon>
        <taxon>Rosales</taxon>
        <taxon>Cannabaceae</taxon>
        <taxon>Trema</taxon>
    </lineage>
</organism>
<gene>
    <name evidence="10" type="ORF">TorRG33x02_038880</name>
</gene>
<dbReference type="AlphaFoldDB" id="A0A2P5FQM5"/>
<feature type="compositionally biased region" description="Acidic residues" evidence="8">
    <location>
        <begin position="61"/>
        <end position="70"/>
    </location>
</feature>
<name>A0A2P5FQM5_TREOI</name>
<dbReference type="InParanoid" id="A0A2P5FQM5"/>
<dbReference type="GO" id="GO:0000077">
    <property type="term" value="P:DNA damage checkpoint signaling"/>
    <property type="evidence" value="ECO:0007669"/>
    <property type="project" value="TreeGrafter"/>
</dbReference>
<dbReference type="InterPro" id="IPR027417">
    <property type="entry name" value="P-loop_NTPase"/>
</dbReference>
<evidence type="ECO:0000256" key="2">
    <source>
        <dbReference type="ARBA" id="ARBA00006168"/>
    </source>
</evidence>
<dbReference type="GO" id="GO:0005634">
    <property type="term" value="C:nucleus"/>
    <property type="evidence" value="ECO:0007669"/>
    <property type="project" value="UniProtKB-SubCell"/>
</dbReference>
<keyword evidence="4" id="KW-0227">DNA damage</keyword>
<dbReference type="Proteomes" id="UP000237000">
    <property type="component" value="Unassembled WGS sequence"/>
</dbReference>
<dbReference type="PANTHER" id="PTHR12172:SF1">
    <property type="entry name" value="P-LOOP CONTAINING NUCLEOSIDE TRIPHOSPHATE HYDROLASES SUPERFAMILY PROTEIN"/>
    <property type="match status" value="1"/>
</dbReference>
<evidence type="ECO:0000256" key="6">
    <source>
        <dbReference type="ARBA" id="ARBA00023242"/>
    </source>
</evidence>
<dbReference type="SUPFAM" id="SSF52540">
    <property type="entry name" value="P-loop containing nucleoside triphosphate hydrolases"/>
    <property type="match status" value="1"/>
</dbReference>
<dbReference type="FunFam" id="1.10.8.60:FF:000116">
    <property type="entry name" value="p-loop containing nucleoside triphosphate hydrolase superfamily protein"/>
    <property type="match status" value="1"/>
</dbReference>
<dbReference type="STRING" id="63057.A0A2P5FQM5"/>
<evidence type="ECO:0000256" key="5">
    <source>
        <dbReference type="ARBA" id="ARBA00022840"/>
    </source>
</evidence>
<feature type="domain" description="ATPase AAA-type core" evidence="9">
    <location>
        <begin position="375"/>
        <end position="420"/>
    </location>
</feature>
<keyword evidence="5" id="KW-0067">ATP-binding</keyword>
<accession>A0A2P5FQM5</accession>
<dbReference type="EMBL" id="JXTC01000014">
    <property type="protein sequence ID" value="POO00110.1"/>
    <property type="molecule type" value="Genomic_DNA"/>
</dbReference>
<dbReference type="GO" id="GO:0016887">
    <property type="term" value="F:ATP hydrolysis activity"/>
    <property type="evidence" value="ECO:0007669"/>
    <property type="project" value="InterPro"/>
</dbReference>
<evidence type="ECO:0000313" key="10">
    <source>
        <dbReference type="EMBL" id="POO00110.1"/>
    </source>
</evidence>